<dbReference type="InterPro" id="IPR000182">
    <property type="entry name" value="GNAT_dom"/>
</dbReference>
<dbReference type="Proteomes" id="UP000076632">
    <property type="component" value="Unassembled WGS sequence"/>
</dbReference>
<keyword evidence="4" id="KW-1185">Reference proteome</keyword>
<dbReference type="AlphaFoldDB" id="A0A165JWN8"/>
<dbReference type="InterPro" id="IPR052523">
    <property type="entry name" value="Trichothecene_AcTrans"/>
</dbReference>
<dbReference type="OMA" id="CMLYCMV"/>
<dbReference type="InterPro" id="IPR016181">
    <property type="entry name" value="Acyl_CoA_acyltransferase"/>
</dbReference>
<feature type="domain" description="N-acetyltransferase" evidence="2">
    <location>
        <begin position="80"/>
        <end position="225"/>
    </location>
</feature>
<dbReference type="InParanoid" id="A0A165JWN8"/>
<sequence length="253" mass="28463">MAAIEVTPITEQDIPGAIDAVQQGFADDPYNHWIFDRSKFSAERNRASLGLRCKWGMRNALFFVAKEAGSDTVLGVAMWMRPKPLTSAAAQSSWTDWFESWRLWLDQVFMNLWYGRGGLNVKRYYIWKSSQSLIQHKLWTNPGGYYFCNIVSVLPAAQGRGVGKLLFKTVTDMADREGVPCYLESSKDEPNVRIYEKLGFRLAGNLDCDDDGVVCKLFAMIRDPQVPQDLQGPQGPQPDNSTTAVLDHPSVCN</sequence>
<accession>A0A165JWN8</accession>
<reference evidence="3 4" key="1">
    <citation type="journal article" date="2016" name="Fungal Biol.">
        <title>The genome of Xylona heveae provides a window into fungal endophytism.</title>
        <authorList>
            <person name="Gazis R."/>
            <person name="Kuo A."/>
            <person name="Riley R."/>
            <person name="LaButti K."/>
            <person name="Lipzen A."/>
            <person name="Lin J."/>
            <person name="Amirebrahimi M."/>
            <person name="Hesse C.N."/>
            <person name="Spatafora J.W."/>
            <person name="Henrissat B."/>
            <person name="Hainaut M."/>
            <person name="Grigoriev I.V."/>
            <person name="Hibbett D.S."/>
        </authorList>
    </citation>
    <scope>NUCLEOTIDE SEQUENCE [LARGE SCALE GENOMIC DNA]</scope>
    <source>
        <strain evidence="3 4">TC161</strain>
    </source>
</reference>
<dbReference type="EMBL" id="KV407454">
    <property type="protein sequence ID" value="KZF26717.1"/>
    <property type="molecule type" value="Genomic_DNA"/>
</dbReference>
<dbReference type="CDD" id="cd04301">
    <property type="entry name" value="NAT_SF"/>
    <property type="match status" value="1"/>
</dbReference>
<evidence type="ECO:0000259" key="2">
    <source>
        <dbReference type="PROSITE" id="PS51186"/>
    </source>
</evidence>
<dbReference type="Pfam" id="PF13508">
    <property type="entry name" value="Acetyltransf_7"/>
    <property type="match status" value="1"/>
</dbReference>
<dbReference type="PROSITE" id="PS51186">
    <property type="entry name" value="GNAT"/>
    <property type="match status" value="1"/>
</dbReference>
<dbReference type="OrthoDB" id="512662at2759"/>
<proteinExistence type="predicted"/>
<dbReference type="Gene3D" id="3.40.630.30">
    <property type="match status" value="1"/>
</dbReference>
<gene>
    <name evidence="3" type="ORF">L228DRAFT_17217</name>
</gene>
<keyword evidence="3" id="KW-0012">Acyltransferase</keyword>
<organism evidence="3 4">
    <name type="scientific">Xylona heveae (strain CBS 132557 / TC161)</name>
    <dbReference type="NCBI Taxonomy" id="1328760"/>
    <lineage>
        <taxon>Eukaryota</taxon>
        <taxon>Fungi</taxon>
        <taxon>Dikarya</taxon>
        <taxon>Ascomycota</taxon>
        <taxon>Pezizomycotina</taxon>
        <taxon>Xylonomycetes</taxon>
        <taxon>Xylonales</taxon>
        <taxon>Xylonaceae</taxon>
        <taxon>Xylona</taxon>
    </lineage>
</organism>
<name>A0A165JWN8_XYLHT</name>
<evidence type="ECO:0000313" key="4">
    <source>
        <dbReference type="Proteomes" id="UP000076632"/>
    </source>
</evidence>
<evidence type="ECO:0000313" key="3">
    <source>
        <dbReference type="EMBL" id="KZF26717.1"/>
    </source>
</evidence>
<dbReference type="STRING" id="1328760.A0A165JWN8"/>
<dbReference type="PANTHER" id="PTHR42791:SF4">
    <property type="entry name" value="ACETYLTRANSFERASE, GNAT FAMILY FAMILY (AFU_ORTHOLOGUE AFUA_4G09540)-RELATED"/>
    <property type="match status" value="1"/>
</dbReference>
<keyword evidence="3" id="KW-0808">Transferase</keyword>
<dbReference type="GeneID" id="28894635"/>
<evidence type="ECO:0000256" key="1">
    <source>
        <dbReference type="SAM" id="MobiDB-lite"/>
    </source>
</evidence>
<feature type="compositionally biased region" description="Low complexity" evidence="1">
    <location>
        <begin position="226"/>
        <end position="239"/>
    </location>
</feature>
<feature type="region of interest" description="Disordered" evidence="1">
    <location>
        <begin position="226"/>
        <end position="253"/>
    </location>
</feature>
<dbReference type="SUPFAM" id="SSF55729">
    <property type="entry name" value="Acyl-CoA N-acyltransferases (Nat)"/>
    <property type="match status" value="1"/>
</dbReference>
<dbReference type="PANTHER" id="PTHR42791">
    <property type="entry name" value="GNAT FAMILY ACETYLTRANSFERASE"/>
    <property type="match status" value="1"/>
</dbReference>
<dbReference type="RefSeq" id="XP_018192272.1">
    <property type="nucleotide sequence ID" value="XM_018329498.1"/>
</dbReference>
<protein>
    <submittedName>
        <fullName evidence="3">Acyl-CoA N-acyltransferase</fullName>
    </submittedName>
</protein>
<dbReference type="GO" id="GO:0016747">
    <property type="term" value="F:acyltransferase activity, transferring groups other than amino-acyl groups"/>
    <property type="evidence" value="ECO:0007669"/>
    <property type="project" value="InterPro"/>
</dbReference>